<dbReference type="EMBL" id="JBBYHS010000001">
    <property type="protein sequence ID" value="MEL1252169.1"/>
    <property type="molecule type" value="Genomic_DNA"/>
</dbReference>
<accession>A0ABU9IIA3</accession>
<keyword evidence="2" id="KW-1185">Reference proteome</keyword>
<protein>
    <recommendedName>
        <fullName evidence="3">LlaJI restriction endonuclease</fullName>
    </recommendedName>
</protein>
<name>A0ABU9IIA3_9FLAO</name>
<comment type="caution">
    <text evidence="1">The sequence shown here is derived from an EMBL/GenBank/DDBJ whole genome shotgun (WGS) entry which is preliminary data.</text>
</comment>
<gene>
    <name evidence="1" type="ORF">AAEO57_00165</name>
</gene>
<dbReference type="Proteomes" id="UP001485226">
    <property type="component" value="Unassembled WGS sequence"/>
</dbReference>
<evidence type="ECO:0008006" key="3">
    <source>
        <dbReference type="Google" id="ProtNLM"/>
    </source>
</evidence>
<reference evidence="1 2" key="1">
    <citation type="submission" date="2024-04" db="EMBL/GenBank/DDBJ databases">
        <title>Flavobacterium sp. DGU38 16S ribosomal RNA gene Genome sequencing and assembly.</title>
        <authorList>
            <person name="Park S."/>
        </authorList>
    </citation>
    <scope>NUCLEOTIDE SEQUENCE [LARGE SCALE GENOMIC DNA]</scope>
    <source>
        <strain evidence="1 2">DGU38</strain>
    </source>
</reference>
<proteinExistence type="predicted"/>
<evidence type="ECO:0000313" key="2">
    <source>
        <dbReference type="Proteomes" id="UP001485226"/>
    </source>
</evidence>
<organism evidence="1 2">
    <name type="scientific">Flavobacterium calami</name>
    <dbReference type="NCBI Taxonomy" id="3139144"/>
    <lineage>
        <taxon>Bacteria</taxon>
        <taxon>Pseudomonadati</taxon>
        <taxon>Bacteroidota</taxon>
        <taxon>Flavobacteriia</taxon>
        <taxon>Flavobacteriales</taxon>
        <taxon>Flavobacteriaceae</taxon>
        <taxon>Flavobacterium</taxon>
    </lineage>
</organism>
<sequence>MSIATQIILPFSSIFPDETPKEVNEYLQGIPKEILMTAGCFFLGFNNFGSQYSDPENFIKMHLGSNSAQIEEATKNIKAFLAENGYVTETPTILFVVSSLRLFEIAFQLDERKQNKTQKQSELDIFKAYLVLNGKLSQRSQTISQIEQLFHGHKRTAANLLFNQFDRNDLINYNKSELYSTQLLRAVMFFEFLIQREDCYLLLQEFYRYFGVKDYKDYLKRLLTLAFAVITAENEAHTDIRLDDDAQVYFLDRLAINNIEIIDDFDFKAIRANPIYKVADGIYRIISPLFAIELIYNGLFWKFKEVYNQMPEHNRPKNLQGLKTLDFSEKYVLNSILRKYFGDRYIQKTGKELDGRYDGAPDYYVRNLDNIILFESKDIMINAEVKESLDFLKIQEALSEKLYKKANGKPNAVLQLIKSITKILSKKQGFDNDYSADEAIINSVIILHHRMFNNAGLNKFINFWFQEELQILKDQGFNITNVRPLVIIDIDTLIFNQDVFADRFLDLELCLREYQTNYIGYSPETNRNSNSNGYISTAYKNSFLPFSKYLENKISQMDLPPIPREVAVKHSQIFN</sequence>
<evidence type="ECO:0000313" key="1">
    <source>
        <dbReference type="EMBL" id="MEL1252169.1"/>
    </source>
</evidence>
<dbReference type="RefSeq" id="WP_341688268.1">
    <property type="nucleotide sequence ID" value="NZ_JBBYHS010000001.1"/>
</dbReference>